<evidence type="ECO:0000256" key="4">
    <source>
        <dbReference type="ARBA" id="ARBA00023136"/>
    </source>
</evidence>
<comment type="subcellular location">
    <subcellularLocation>
        <location evidence="1">Membrane</location>
        <topology evidence="1">Multi-pass membrane protein</topology>
    </subcellularLocation>
</comment>
<dbReference type="Pfam" id="PF11846">
    <property type="entry name" value="Wzy_C_2"/>
    <property type="match status" value="1"/>
</dbReference>
<keyword evidence="3 5" id="KW-1133">Transmembrane helix</keyword>
<evidence type="ECO:0000256" key="2">
    <source>
        <dbReference type="ARBA" id="ARBA00022692"/>
    </source>
</evidence>
<sequence>MPFATMATPLTLLALALPFLFCFTQAPINNFWPLLASWGCGAVLVLLALARCGSSPGRYQEGETVVASALVSSRMLAAGLLVVALISAVIGLLQYFLGDPGLPGVQPSTLGQAIGNLRQRNQQATLLSLGVWALLWALAQMQAHLEHRGVATPVQGGKTWPGWLTGLLVAWGLALLAMSSAATASRTGAAQWLLMLGLMLCWRVSWGRLVLGLGLVGLVLYGAAAWLLPRLLLDWTGFASDGLFVRILDEEPGCTSRRVLWANVLHLIAQKPWVGWGWGELDYAHYVTVFPGERFCVLLDNAHNLPLHLAVELGVPVALIFCAAVVVWVLREKPWRETDPARQLAWGILAPLGLHSLLEFPLWYGPFQLVTVLAVALLWRWQLPGWARSLGARRGAAGIIVAALATGAYVGWDFYRVGQLYKPLADRPPSLRQDTVRKVGNTPFFTDQVDFALLTTIELSPSNAGQVFAVANKLLHFSPEPRVIEPLIESATMLGLDDEAAFHLKRYRAAYPVDYERWREQGWRISSHLKP</sequence>
<dbReference type="InterPro" id="IPR007016">
    <property type="entry name" value="O-antigen_ligase-rel_domated"/>
</dbReference>
<accession>A0A561XI08</accession>
<keyword evidence="9" id="KW-0436">Ligase</keyword>
<feature type="transmembrane region" description="Helical" evidence="5">
    <location>
        <begin position="395"/>
        <end position="412"/>
    </location>
</feature>
<feature type="domain" description="Protein glycosylation ligase" evidence="8">
    <location>
        <begin position="113"/>
        <end position="136"/>
    </location>
</feature>
<feature type="transmembrane region" description="Helical" evidence="5">
    <location>
        <begin position="307"/>
        <end position="329"/>
    </location>
</feature>
<evidence type="ECO:0000256" key="3">
    <source>
        <dbReference type="ARBA" id="ARBA00022989"/>
    </source>
</evidence>
<dbReference type="GO" id="GO:0016020">
    <property type="term" value="C:membrane"/>
    <property type="evidence" value="ECO:0007669"/>
    <property type="project" value="UniProtKB-SubCell"/>
</dbReference>
<dbReference type="Pfam" id="PF04932">
    <property type="entry name" value="Wzy_C"/>
    <property type="match status" value="1"/>
</dbReference>
<dbReference type="PANTHER" id="PTHR37422">
    <property type="entry name" value="TEICHURONIC ACID BIOSYNTHESIS PROTEIN TUAE"/>
    <property type="match status" value="1"/>
</dbReference>
<evidence type="ECO:0000259" key="6">
    <source>
        <dbReference type="Pfam" id="PF04932"/>
    </source>
</evidence>
<feature type="transmembrane region" description="Helical" evidence="5">
    <location>
        <begin position="209"/>
        <end position="228"/>
    </location>
</feature>
<feature type="transmembrane region" description="Helical" evidence="5">
    <location>
        <begin position="341"/>
        <end position="358"/>
    </location>
</feature>
<feature type="domain" description="O-antigen ligase-related" evidence="6">
    <location>
        <begin position="172"/>
        <end position="322"/>
    </location>
</feature>
<feature type="transmembrane region" description="Helical" evidence="5">
    <location>
        <begin position="160"/>
        <end position="178"/>
    </location>
</feature>
<feature type="transmembrane region" description="Helical" evidence="5">
    <location>
        <begin position="75"/>
        <end position="97"/>
    </location>
</feature>
<dbReference type="GeneID" id="51112361"/>
<dbReference type="InterPro" id="IPR021797">
    <property type="entry name" value="Wzy_C_2"/>
</dbReference>
<evidence type="ECO:0000259" key="7">
    <source>
        <dbReference type="Pfam" id="PF11846"/>
    </source>
</evidence>
<dbReference type="EMBL" id="VJWE01000015">
    <property type="protein sequence ID" value="TWG35748.1"/>
    <property type="molecule type" value="Genomic_DNA"/>
</dbReference>
<organism evidence="9 10">
    <name type="scientific">Acidovorax delafieldii</name>
    <name type="common">Pseudomonas delafieldii</name>
    <dbReference type="NCBI Taxonomy" id="47920"/>
    <lineage>
        <taxon>Bacteria</taxon>
        <taxon>Pseudomonadati</taxon>
        <taxon>Pseudomonadota</taxon>
        <taxon>Betaproteobacteria</taxon>
        <taxon>Burkholderiales</taxon>
        <taxon>Comamonadaceae</taxon>
        <taxon>Acidovorax</taxon>
    </lineage>
</organism>
<evidence type="ECO:0000256" key="5">
    <source>
        <dbReference type="SAM" id="Phobius"/>
    </source>
</evidence>
<name>A0A561XI08_ACIDE</name>
<dbReference type="GO" id="GO:0016874">
    <property type="term" value="F:ligase activity"/>
    <property type="evidence" value="ECO:0007669"/>
    <property type="project" value="UniProtKB-KW"/>
</dbReference>
<gene>
    <name evidence="9" type="ORF">ATF69_3310</name>
</gene>
<evidence type="ECO:0000313" key="10">
    <source>
        <dbReference type="Proteomes" id="UP000321485"/>
    </source>
</evidence>
<reference evidence="9 10" key="1">
    <citation type="journal article" date="2015" name="Stand. Genomic Sci.">
        <title>Genomic Encyclopedia of Bacterial and Archaeal Type Strains, Phase III: the genomes of soil and plant-associated and newly described type strains.</title>
        <authorList>
            <person name="Whitman W.B."/>
            <person name="Woyke T."/>
            <person name="Klenk H.P."/>
            <person name="Zhou Y."/>
            <person name="Lilburn T.G."/>
            <person name="Beck B.J."/>
            <person name="De Vos P."/>
            <person name="Vandamme P."/>
            <person name="Eisen J.A."/>
            <person name="Garrity G."/>
            <person name="Hugenholtz P."/>
            <person name="Kyrpides N.C."/>
        </authorList>
    </citation>
    <scope>NUCLEOTIDE SEQUENCE [LARGE SCALE GENOMIC DNA]</scope>
    <source>
        <strain evidence="9 10">DSM 64</strain>
    </source>
</reference>
<dbReference type="Pfam" id="PF15864">
    <property type="entry name" value="PglL_A"/>
    <property type="match status" value="1"/>
</dbReference>
<evidence type="ECO:0000256" key="1">
    <source>
        <dbReference type="ARBA" id="ARBA00004141"/>
    </source>
</evidence>
<keyword evidence="4 5" id="KW-0472">Membrane</keyword>
<comment type="caution">
    <text evidence="9">The sequence shown here is derived from an EMBL/GenBank/DDBJ whole genome shotgun (WGS) entry which is preliminary data.</text>
</comment>
<evidence type="ECO:0000313" key="9">
    <source>
        <dbReference type="EMBL" id="TWG35748.1"/>
    </source>
</evidence>
<feature type="transmembrane region" description="Helical" evidence="5">
    <location>
        <begin position="122"/>
        <end position="139"/>
    </location>
</feature>
<dbReference type="PANTHER" id="PTHR37422:SF21">
    <property type="entry name" value="EXOQ-LIKE PROTEIN"/>
    <property type="match status" value="1"/>
</dbReference>
<feature type="domain" description="Virulence factor membrane-bound polymerase C-terminal" evidence="7">
    <location>
        <begin position="344"/>
        <end position="524"/>
    </location>
</feature>
<dbReference type="RefSeq" id="WP_146871650.1">
    <property type="nucleotide sequence ID" value="NZ_VJWE01000015.1"/>
</dbReference>
<dbReference type="Proteomes" id="UP000321485">
    <property type="component" value="Unassembled WGS sequence"/>
</dbReference>
<proteinExistence type="predicted"/>
<keyword evidence="2 5" id="KW-0812">Transmembrane</keyword>
<dbReference type="AlphaFoldDB" id="A0A561XI08"/>
<dbReference type="InterPro" id="IPR031726">
    <property type="entry name" value="PglL_A"/>
</dbReference>
<protein>
    <submittedName>
        <fullName evidence="9">O-antigen ligase</fullName>
    </submittedName>
</protein>
<feature type="transmembrane region" description="Helical" evidence="5">
    <location>
        <begin position="34"/>
        <end position="54"/>
    </location>
</feature>
<dbReference type="InterPro" id="IPR051533">
    <property type="entry name" value="WaaL-like"/>
</dbReference>
<evidence type="ECO:0000259" key="8">
    <source>
        <dbReference type="Pfam" id="PF15864"/>
    </source>
</evidence>